<protein>
    <submittedName>
        <fullName evidence="1">Predicted protein</fullName>
    </submittedName>
</protein>
<name>D5ZVR2_STRV1</name>
<proteinExistence type="predicted"/>
<organism evidence="1 2">
    <name type="scientific">Streptomyces viridosporus (strain ATCC 14672 / DSM 40746 / JCM 4963 / KCTC 9882 / NRRL B-12104 / FH 1290)</name>
    <name type="common">Streptomyces ghanaensis</name>
    <dbReference type="NCBI Taxonomy" id="566461"/>
    <lineage>
        <taxon>Bacteria</taxon>
        <taxon>Bacillati</taxon>
        <taxon>Actinomycetota</taxon>
        <taxon>Actinomycetes</taxon>
        <taxon>Kitasatosporales</taxon>
        <taxon>Streptomycetaceae</taxon>
        <taxon>Streptomyces</taxon>
    </lineage>
</organism>
<accession>D5ZVR2</accession>
<evidence type="ECO:0000313" key="2">
    <source>
        <dbReference type="Proteomes" id="UP000003824"/>
    </source>
</evidence>
<reference evidence="2" key="1">
    <citation type="submission" date="2008-12" db="EMBL/GenBank/DDBJ databases">
        <title>Annotation of Streptomyces ghanaensis ATCC 14672.</title>
        <authorList>
            <consortium name="The Broad Institute Genome Sequencing Platform"/>
            <consortium name="Broad Institute Microbial Sequencing Center"/>
            <person name="Fischbach M."/>
            <person name="Ward D."/>
            <person name="Young S."/>
            <person name="Kodira C.D."/>
            <person name="Zeng Q."/>
            <person name="Koehrsen M."/>
            <person name="Godfrey P."/>
            <person name="Alvarado L."/>
            <person name="Berlin A.M."/>
            <person name="Borenstein D."/>
            <person name="Chen Z."/>
            <person name="Engels R."/>
            <person name="Freedman E."/>
            <person name="Gellesch M."/>
            <person name="Goldberg J."/>
            <person name="Griggs A."/>
            <person name="Gujja S."/>
            <person name="Heiman D.I."/>
            <person name="Hepburn T.A."/>
            <person name="Howarth C."/>
            <person name="Jen D."/>
            <person name="Larson L."/>
            <person name="Lewis B."/>
            <person name="Mehta T."/>
            <person name="Park D."/>
            <person name="Pearson M."/>
            <person name="Roberts A."/>
            <person name="Saif S."/>
            <person name="Shea T.D."/>
            <person name="Shenoy N."/>
            <person name="Sisk P."/>
            <person name="Stolte C."/>
            <person name="Sykes S.N."/>
            <person name="Walk T."/>
            <person name="White J."/>
            <person name="Yandava C."/>
            <person name="Straight P."/>
            <person name="Clardy J."/>
            <person name="Hung D."/>
            <person name="Kolter R."/>
            <person name="Mekalanos J."/>
            <person name="Walker S."/>
            <person name="Walsh C.T."/>
            <person name="Wieland B.L.C."/>
            <person name="Ilzarbe M."/>
            <person name="Galagan J."/>
            <person name="Nusbaum C."/>
            <person name="Birren B."/>
        </authorList>
    </citation>
    <scope>NUCLEOTIDE SEQUENCE [LARGE SCALE GENOMIC DNA]</scope>
    <source>
        <strain evidence="2">ATCC 14672 / DSM 40746 / JCM 4963 / KCTC 9882 / NRRL B-12104 / FH 1290</strain>
    </source>
</reference>
<dbReference type="EMBL" id="DS999641">
    <property type="protein sequence ID" value="EFE65057.2"/>
    <property type="molecule type" value="Genomic_DNA"/>
</dbReference>
<evidence type="ECO:0000313" key="1">
    <source>
        <dbReference type="EMBL" id="EFE65057.2"/>
    </source>
</evidence>
<dbReference type="AlphaFoldDB" id="D5ZVR2"/>
<dbReference type="Proteomes" id="UP000003824">
    <property type="component" value="Unassembled WGS sequence"/>
</dbReference>
<gene>
    <name evidence="1" type="ORF">SSFG_00311</name>
</gene>
<sequence length="61" mass="6550">MRSRPPRLPVRLREVSGPRRTGGPEGTGAAFVLLAEPDVGRRGDEAALRNSCPLVIARASR</sequence>